<keyword evidence="5" id="KW-0325">Glycoprotein</keyword>
<dbReference type="InterPro" id="IPR003599">
    <property type="entry name" value="Ig_sub"/>
</dbReference>
<dbReference type="GO" id="GO:0005102">
    <property type="term" value="F:signaling receptor binding"/>
    <property type="evidence" value="ECO:0007669"/>
    <property type="project" value="TreeGrafter"/>
</dbReference>
<keyword evidence="4" id="KW-1015">Disulfide bond</keyword>
<accession>A0A835NPJ7</accession>
<evidence type="ECO:0000313" key="9">
    <source>
        <dbReference type="EMBL" id="KAG0119752.1"/>
    </source>
</evidence>
<dbReference type="GO" id="GO:0001817">
    <property type="term" value="P:regulation of cytokine production"/>
    <property type="evidence" value="ECO:0007669"/>
    <property type="project" value="TreeGrafter"/>
</dbReference>
<sequence>MSKTACWEQLPFAPAQVQNTGERKPAVPRYGFLLLLLHILIAVVALEKKNIISKLGDNATLSCIFKENNLQLKNLRVYWQIADDSYKEKCSVVHALMSGQEDNRNQCIRFKDRTRLFWDRLEHGDFSLLLLNVSQHDRNTYKCIVQNTVEYSKVIYQTEVVLSLAVSYSQPILSGPIKNNDSSGEEVTFNCRSGNGYPKPNVYWINKVNNRHLNSSKTDIISHENGTFNVFSTLTVKATSNMQIECSIENEMLQENLSANYTQQKKSNGPGTESDENLEKKGRGAQAAGIIGIVFVIGLLTGLICWLWRRRSSNLVSNQEKTKEDSTHLSKWKVYQQFGQLEMCQEKHHSLSGSTVCNTTEAPCSSTFGSQHVQREHRHSTERHKQLLKCLVKLLTETDSQGLGGTKMKWETAVWMVACLLLSSLPRGQLHTTCHAFVGETVVLPCSTSPPGELTLSKSLLYWQIGTKELVHFFQNGQDSLKDQDKKFQGRTSLFLDQMKHGNLSLKISSVQLWDDAEYSCIYREAGSHQTKKWTIKLKVSAPPRIEEPPSPSESDSLWKPHECAMSGYASPLFPPPGPPGALALVTGEANLEFGKFSCPEDLCGQDRRVRLAEKVGRSSKNIHIEEGSSRGVLCKTWVERILRTNNVEEVQKLFIQARAATALFHNQKASREQNWSSAVTEHIPPAEGGAGGMIHEDAHTKSFHLEQLHLFFFSNRETRLFLQGRDRALSPWWGTETKSHTWPVLVLMEAQLIFGYPAHRAAQWNSWGPTAQRDLTYRKRFDQSHKRKLKQQKRNKQKTSIKTKIFPHLVYDYFFSSFFFFLNSFSVSSFEKKGLSEMYHYTQYTQDLERTNEDEEEEEEEEVHGIFQIIALTDANVFCLPKIAVLGFLARDGEERLSQGTSGARAVARAELQGPRGALAGLCSVLKDRINPKSHVQQPPVLLQVIPPGHCRMLLFTCPAPLASLPTSSLQKSRRKLKHKEIHFSNICMAKATLQFQPQTRAFYRNPFTAQKGGKLPNCFKPRRH</sequence>
<feature type="domain" description="Ig-like" evidence="8">
    <location>
        <begin position="426"/>
        <end position="537"/>
    </location>
</feature>
<dbReference type="EMBL" id="JADDUC010000079">
    <property type="protein sequence ID" value="KAG0119752.1"/>
    <property type="molecule type" value="Genomic_DNA"/>
</dbReference>
<dbReference type="Pfam" id="PF22705">
    <property type="entry name" value="C2-set_3"/>
    <property type="match status" value="1"/>
</dbReference>
<dbReference type="GO" id="GO:0050852">
    <property type="term" value="P:T cell receptor signaling pathway"/>
    <property type="evidence" value="ECO:0007669"/>
    <property type="project" value="TreeGrafter"/>
</dbReference>
<keyword evidence="6" id="KW-0393">Immunoglobulin domain</keyword>
<name>A0A835NPJ7_9PASS</name>
<evidence type="ECO:0000313" key="10">
    <source>
        <dbReference type="EMBL" id="KAI1241506.1"/>
    </source>
</evidence>
<proteinExistence type="predicted"/>
<dbReference type="PROSITE" id="PS50835">
    <property type="entry name" value="IG_LIKE"/>
    <property type="match status" value="3"/>
</dbReference>
<keyword evidence="3 7" id="KW-0472">Membrane</keyword>
<evidence type="ECO:0000256" key="3">
    <source>
        <dbReference type="ARBA" id="ARBA00023136"/>
    </source>
</evidence>
<evidence type="ECO:0000256" key="6">
    <source>
        <dbReference type="ARBA" id="ARBA00023319"/>
    </source>
</evidence>
<dbReference type="InterPro" id="IPR053896">
    <property type="entry name" value="BTN3A2-like_Ig-C"/>
</dbReference>
<dbReference type="AlphaFoldDB" id="A0A835NPJ7"/>
<dbReference type="InterPro" id="IPR013783">
    <property type="entry name" value="Ig-like_fold"/>
</dbReference>
<reference evidence="9" key="1">
    <citation type="submission" date="2020-10" db="EMBL/GenBank/DDBJ databases">
        <title>Feather gene expression reveals the developmental basis of iridescence in African starlings.</title>
        <authorList>
            <person name="Rubenstein D.R."/>
        </authorList>
    </citation>
    <scope>NUCLEOTIDE SEQUENCE</scope>
    <source>
        <strain evidence="9">SS15</strain>
        <tissue evidence="9">Liver</tissue>
    </source>
</reference>
<comment type="caution">
    <text evidence="9">The sequence shown here is derived from an EMBL/GenBank/DDBJ whole genome shotgun (WGS) entry which is preliminary data.</text>
</comment>
<feature type="transmembrane region" description="Helical" evidence="7">
    <location>
        <begin position="287"/>
        <end position="309"/>
    </location>
</feature>
<dbReference type="SMART" id="SM00409">
    <property type="entry name" value="IG"/>
    <property type="match status" value="2"/>
</dbReference>
<dbReference type="EMBL" id="JADDUC020000002">
    <property type="protein sequence ID" value="KAI1241506.1"/>
    <property type="molecule type" value="Genomic_DNA"/>
</dbReference>
<evidence type="ECO:0000259" key="8">
    <source>
        <dbReference type="PROSITE" id="PS50835"/>
    </source>
</evidence>
<evidence type="ECO:0000256" key="1">
    <source>
        <dbReference type="ARBA" id="ARBA00004370"/>
    </source>
</evidence>
<dbReference type="Pfam" id="PF07686">
    <property type="entry name" value="V-set"/>
    <property type="match status" value="2"/>
</dbReference>
<dbReference type="GO" id="GO:0009897">
    <property type="term" value="C:external side of plasma membrane"/>
    <property type="evidence" value="ECO:0007669"/>
    <property type="project" value="TreeGrafter"/>
</dbReference>
<keyword evidence="11" id="KW-1185">Reference proteome</keyword>
<dbReference type="Proteomes" id="UP000618051">
    <property type="component" value="Unassembled WGS sequence"/>
</dbReference>
<dbReference type="OrthoDB" id="10055806at2759"/>
<evidence type="ECO:0000256" key="2">
    <source>
        <dbReference type="ARBA" id="ARBA00022729"/>
    </source>
</evidence>
<evidence type="ECO:0000313" key="11">
    <source>
        <dbReference type="Proteomes" id="UP000618051"/>
    </source>
</evidence>
<dbReference type="InterPro" id="IPR050504">
    <property type="entry name" value="IgSF_BTN/MOG"/>
</dbReference>
<dbReference type="GO" id="GO:0050863">
    <property type="term" value="P:regulation of T cell activation"/>
    <property type="evidence" value="ECO:0007669"/>
    <property type="project" value="UniProtKB-ARBA"/>
</dbReference>
<feature type="domain" description="Ig-like" evidence="8">
    <location>
        <begin position="171"/>
        <end position="258"/>
    </location>
</feature>
<evidence type="ECO:0000256" key="5">
    <source>
        <dbReference type="ARBA" id="ARBA00023180"/>
    </source>
</evidence>
<comment type="subcellular location">
    <subcellularLocation>
        <location evidence="1">Membrane</location>
    </subcellularLocation>
</comment>
<dbReference type="Gene3D" id="2.60.40.10">
    <property type="entry name" value="Immunoglobulins"/>
    <property type="match status" value="3"/>
</dbReference>
<feature type="domain" description="Ig-like" evidence="8">
    <location>
        <begin position="28"/>
        <end position="163"/>
    </location>
</feature>
<keyword evidence="2" id="KW-0732">Signal</keyword>
<dbReference type="PANTHER" id="PTHR24100">
    <property type="entry name" value="BUTYROPHILIN"/>
    <property type="match status" value="1"/>
</dbReference>
<dbReference type="FunFam" id="2.60.40.10:FF:000142">
    <property type="entry name" value="V-set domain-containing T-cell activation inhibitor 1"/>
    <property type="match status" value="1"/>
</dbReference>
<organism evidence="9">
    <name type="scientific">Lamprotornis superbus</name>
    <dbReference type="NCBI Taxonomy" id="245042"/>
    <lineage>
        <taxon>Eukaryota</taxon>
        <taxon>Metazoa</taxon>
        <taxon>Chordata</taxon>
        <taxon>Craniata</taxon>
        <taxon>Vertebrata</taxon>
        <taxon>Euteleostomi</taxon>
        <taxon>Archelosauria</taxon>
        <taxon>Archosauria</taxon>
        <taxon>Dinosauria</taxon>
        <taxon>Saurischia</taxon>
        <taxon>Theropoda</taxon>
        <taxon>Coelurosauria</taxon>
        <taxon>Aves</taxon>
        <taxon>Neognathae</taxon>
        <taxon>Neoaves</taxon>
        <taxon>Telluraves</taxon>
        <taxon>Australaves</taxon>
        <taxon>Passeriformes</taxon>
        <taxon>Sturnidae</taxon>
        <taxon>Lamprotornis</taxon>
    </lineage>
</organism>
<dbReference type="InterPro" id="IPR036179">
    <property type="entry name" value="Ig-like_dom_sf"/>
</dbReference>
<dbReference type="InterPro" id="IPR007110">
    <property type="entry name" value="Ig-like_dom"/>
</dbReference>
<gene>
    <name evidence="10" type="ORF">IHE44_0004979</name>
    <name evidence="9" type="ORF">IHE44_013780</name>
</gene>
<evidence type="ECO:0000256" key="7">
    <source>
        <dbReference type="SAM" id="Phobius"/>
    </source>
</evidence>
<evidence type="ECO:0000256" key="4">
    <source>
        <dbReference type="ARBA" id="ARBA00023157"/>
    </source>
</evidence>
<keyword evidence="7" id="KW-0812">Transmembrane</keyword>
<dbReference type="PANTHER" id="PTHR24100:SF151">
    <property type="entry name" value="ICOS LIGAND"/>
    <property type="match status" value="1"/>
</dbReference>
<protein>
    <recommendedName>
        <fullName evidence="8">Ig-like domain-containing protein</fullName>
    </recommendedName>
</protein>
<reference evidence="10 11" key="2">
    <citation type="journal article" date="2021" name="J. Hered.">
        <title>Feather Gene Expression Elucidates the Developmental Basis of Plumage Iridescence in African Starlings.</title>
        <authorList>
            <person name="Rubenstein D.R."/>
            <person name="Corvelo A."/>
            <person name="MacManes M.D."/>
            <person name="Maia R."/>
            <person name="Narzisi G."/>
            <person name="Rousaki A."/>
            <person name="Vandenabeele P."/>
            <person name="Shawkey M.D."/>
            <person name="Solomon J."/>
        </authorList>
    </citation>
    <scope>NUCLEOTIDE SEQUENCE [LARGE SCALE GENOMIC DNA]</scope>
    <source>
        <strain evidence="10">SS15</strain>
    </source>
</reference>
<feature type="transmembrane region" description="Helical" evidence="7">
    <location>
        <begin position="27"/>
        <end position="46"/>
    </location>
</feature>
<dbReference type="GO" id="GO:1903037">
    <property type="term" value="P:regulation of leukocyte cell-cell adhesion"/>
    <property type="evidence" value="ECO:0007669"/>
    <property type="project" value="UniProtKB-ARBA"/>
</dbReference>
<dbReference type="InterPro" id="IPR013106">
    <property type="entry name" value="Ig_V-set"/>
</dbReference>
<dbReference type="SUPFAM" id="SSF48726">
    <property type="entry name" value="Immunoglobulin"/>
    <property type="match status" value="3"/>
</dbReference>
<keyword evidence="7" id="KW-1133">Transmembrane helix</keyword>
<reference evidence="10" key="3">
    <citation type="submission" date="2022-01" db="EMBL/GenBank/DDBJ databases">
        <authorList>
            <person name="Rubenstein D.R."/>
        </authorList>
    </citation>
    <scope>NUCLEOTIDE SEQUENCE</scope>
    <source>
        <strain evidence="10">SS15</strain>
        <tissue evidence="10">Liver</tissue>
    </source>
</reference>